<feature type="chain" id="PRO_5041284825" description="Lipoprotein" evidence="1">
    <location>
        <begin position="22"/>
        <end position="103"/>
    </location>
</feature>
<evidence type="ECO:0000256" key="1">
    <source>
        <dbReference type="SAM" id="SignalP"/>
    </source>
</evidence>
<organism evidence="2 3">
    <name type="scientific">Methylobacterium tardum</name>
    <dbReference type="NCBI Taxonomy" id="374432"/>
    <lineage>
        <taxon>Bacteria</taxon>
        <taxon>Pseudomonadati</taxon>
        <taxon>Pseudomonadota</taxon>
        <taxon>Alphaproteobacteria</taxon>
        <taxon>Hyphomicrobiales</taxon>
        <taxon>Methylobacteriaceae</taxon>
        <taxon>Methylobacterium</taxon>
    </lineage>
</organism>
<evidence type="ECO:0000313" key="3">
    <source>
        <dbReference type="Proteomes" id="UP001157440"/>
    </source>
</evidence>
<keyword evidence="3" id="KW-1185">Reference proteome</keyword>
<dbReference type="RefSeq" id="WP_238199526.1">
    <property type="nucleotide sequence ID" value="NZ_BPQZ01000039.1"/>
</dbReference>
<name>A0AA37TAQ2_9HYPH</name>
<sequence>MNPKLLLSLIVALPACSSATSAPGHIEALGKFYYQPDSGYRQKRCERVSALLASRLSTHYTCSKPDSSRSFGKSCLSAKGPEFVLFDTMAACEYRKNGKANLK</sequence>
<protein>
    <recommendedName>
        <fullName evidence="4">Lipoprotein</fullName>
    </recommendedName>
</protein>
<evidence type="ECO:0000313" key="2">
    <source>
        <dbReference type="EMBL" id="GLS69815.1"/>
    </source>
</evidence>
<gene>
    <name evidence="2" type="ORF">GCM10007890_18280</name>
</gene>
<dbReference type="AlphaFoldDB" id="A0AA37TAQ2"/>
<dbReference type="EMBL" id="BSPL01000011">
    <property type="protein sequence ID" value="GLS69815.1"/>
    <property type="molecule type" value="Genomic_DNA"/>
</dbReference>
<keyword evidence="1" id="KW-0732">Signal</keyword>
<reference evidence="3" key="1">
    <citation type="journal article" date="2019" name="Int. J. Syst. Evol. Microbiol.">
        <title>The Global Catalogue of Microorganisms (GCM) 10K type strain sequencing project: providing services to taxonomists for standard genome sequencing and annotation.</title>
        <authorList>
            <consortium name="The Broad Institute Genomics Platform"/>
            <consortium name="The Broad Institute Genome Sequencing Center for Infectious Disease"/>
            <person name="Wu L."/>
            <person name="Ma J."/>
        </authorList>
    </citation>
    <scope>NUCLEOTIDE SEQUENCE [LARGE SCALE GENOMIC DNA]</scope>
    <source>
        <strain evidence="3">NBRC 103632</strain>
    </source>
</reference>
<feature type="signal peptide" evidence="1">
    <location>
        <begin position="1"/>
        <end position="21"/>
    </location>
</feature>
<comment type="caution">
    <text evidence="2">The sequence shown here is derived from an EMBL/GenBank/DDBJ whole genome shotgun (WGS) entry which is preliminary data.</text>
</comment>
<proteinExistence type="predicted"/>
<accession>A0AA37TAQ2</accession>
<dbReference type="Proteomes" id="UP001157440">
    <property type="component" value="Unassembled WGS sequence"/>
</dbReference>
<evidence type="ECO:0008006" key="4">
    <source>
        <dbReference type="Google" id="ProtNLM"/>
    </source>
</evidence>